<dbReference type="RefSeq" id="WP_230365653.1">
    <property type="nucleotide sequence ID" value="NZ_JAJALK010000003.1"/>
</dbReference>
<evidence type="ECO:0000313" key="6">
    <source>
        <dbReference type="Proteomes" id="UP001223420"/>
    </source>
</evidence>
<gene>
    <name evidence="5" type="ORF">QO001_001160</name>
</gene>
<dbReference type="AlphaFoldDB" id="A0AAJ1TJI1"/>
<reference evidence="5" key="1">
    <citation type="submission" date="2023-07" db="EMBL/GenBank/DDBJ databases">
        <title>Genomic Encyclopedia of Type Strains, Phase IV (KMG-IV): sequencing the most valuable type-strain genomes for metagenomic binning, comparative biology and taxonomic classification.</title>
        <authorList>
            <person name="Goeker M."/>
        </authorList>
    </citation>
    <scope>NUCLEOTIDE SEQUENCE</scope>
    <source>
        <strain evidence="5">DSM 19569</strain>
    </source>
</reference>
<comment type="caution">
    <text evidence="5">The sequence shown here is derived from an EMBL/GenBank/DDBJ whole genome shotgun (WGS) entry which is preliminary data.</text>
</comment>
<dbReference type="Proteomes" id="UP001223420">
    <property type="component" value="Unassembled WGS sequence"/>
</dbReference>
<sequence>MAPRPSALRPDAPPALRRDTATDSGAPGTTGTFAFGRQAGSAPVTRITCVHQGFELYGSDRCFIETVRTIRAAHPTARIEIVLPRRGPIVAALEPYADAIVIEPLWILRRKNLARLATLGMMALPFAVARALRRIRDSDLVYINTTVVADYLLAARLLPGRSIVHVHEIPEGAVLKVLRGLIRWSGANVVFNSRATERAYALPAEATARVVYNGIAGPAEPNGRDYDGTRPLRVLMLGRISRIKGQDVLVEALASLPEAVRSRIELKIVGSAFEDAAREEALAARIAETGLSQQVTLQPFVDDPSALYRWADVVTMPSQRPESLGRVAIEAMSYGVPPLVTDIGGLPEVVADGKTGWIVPPGGPEPIATVLARIATDPTSWRGFGRAARERYETLFSEASAAEGIDATVRATLRRARSPETAVAAERTARPAA</sequence>
<accession>A0AAJ1TJI1</accession>
<evidence type="ECO:0000256" key="2">
    <source>
        <dbReference type="ARBA" id="ARBA00022679"/>
    </source>
</evidence>
<feature type="region of interest" description="Disordered" evidence="3">
    <location>
        <begin position="1"/>
        <end position="35"/>
    </location>
</feature>
<proteinExistence type="predicted"/>
<dbReference type="EMBL" id="JAUSWL010000002">
    <property type="protein sequence ID" value="MDQ0542242.1"/>
    <property type="molecule type" value="Genomic_DNA"/>
</dbReference>
<evidence type="ECO:0000313" key="5">
    <source>
        <dbReference type="EMBL" id="MDQ0542242.1"/>
    </source>
</evidence>
<name>A0AAJ1TJI1_9HYPH</name>
<organism evidence="5 6">
    <name type="scientific">Methylobacterium brachiatum</name>
    <dbReference type="NCBI Taxonomy" id="269660"/>
    <lineage>
        <taxon>Bacteria</taxon>
        <taxon>Pseudomonadati</taxon>
        <taxon>Pseudomonadota</taxon>
        <taxon>Alphaproteobacteria</taxon>
        <taxon>Hyphomicrobiales</taxon>
        <taxon>Methylobacteriaceae</taxon>
        <taxon>Methylobacterium</taxon>
    </lineage>
</organism>
<dbReference type="SUPFAM" id="SSF53756">
    <property type="entry name" value="UDP-Glycosyltransferase/glycogen phosphorylase"/>
    <property type="match status" value="1"/>
</dbReference>
<protein>
    <submittedName>
        <fullName evidence="5">Glycosyltransferase involved in cell wall biosynthesis</fullName>
    </submittedName>
</protein>
<dbReference type="PANTHER" id="PTHR12526:SF510">
    <property type="entry name" value="D-INOSITOL 3-PHOSPHATE GLYCOSYLTRANSFERASE"/>
    <property type="match status" value="1"/>
</dbReference>
<keyword evidence="2" id="KW-0808">Transferase</keyword>
<dbReference type="CDD" id="cd03801">
    <property type="entry name" value="GT4_PimA-like"/>
    <property type="match status" value="1"/>
</dbReference>
<dbReference type="InterPro" id="IPR001296">
    <property type="entry name" value="Glyco_trans_1"/>
</dbReference>
<feature type="domain" description="Glycosyl transferase family 1" evidence="4">
    <location>
        <begin position="232"/>
        <end position="391"/>
    </location>
</feature>
<dbReference type="GO" id="GO:0016757">
    <property type="term" value="F:glycosyltransferase activity"/>
    <property type="evidence" value="ECO:0007669"/>
    <property type="project" value="UniProtKB-KW"/>
</dbReference>
<evidence type="ECO:0000256" key="1">
    <source>
        <dbReference type="ARBA" id="ARBA00022676"/>
    </source>
</evidence>
<evidence type="ECO:0000256" key="3">
    <source>
        <dbReference type="SAM" id="MobiDB-lite"/>
    </source>
</evidence>
<keyword evidence="1" id="KW-0328">Glycosyltransferase</keyword>
<feature type="compositionally biased region" description="Low complexity" evidence="3">
    <location>
        <begin position="25"/>
        <end position="35"/>
    </location>
</feature>
<evidence type="ECO:0000259" key="4">
    <source>
        <dbReference type="Pfam" id="PF00534"/>
    </source>
</evidence>
<dbReference type="PANTHER" id="PTHR12526">
    <property type="entry name" value="GLYCOSYLTRANSFERASE"/>
    <property type="match status" value="1"/>
</dbReference>
<dbReference type="Gene3D" id="3.40.50.2000">
    <property type="entry name" value="Glycogen Phosphorylase B"/>
    <property type="match status" value="2"/>
</dbReference>
<dbReference type="Pfam" id="PF00534">
    <property type="entry name" value="Glycos_transf_1"/>
    <property type="match status" value="1"/>
</dbReference>